<proteinExistence type="predicted"/>
<dbReference type="GO" id="GO:0016491">
    <property type="term" value="F:oxidoreductase activity"/>
    <property type="evidence" value="ECO:0007669"/>
    <property type="project" value="UniProtKB-ARBA"/>
</dbReference>
<gene>
    <name evidence="1" type="ORF">UFOPK1421_00763</name>
    <name evidence="2" type="ORF">UFOPK1820_00200</name>
    <name evidence="3" type="ORF">UFOPK1960_00567</name>
    <name evidence="4" type="ORF">UFOPK2921_01125</name>
    <name evidence="5" type="ORF">UFOPK3889_00621</name>
    <name evidence="6" type="ORF">UFOPK4275_00329</name>
    <name evidence="7" type="ORF">UFOPK4422_00364</name>
</gene>
<dbReference type="EMBL" id="CAFBQJ010000038">
    <property type="protein sequence ID" value="CAB5046226.1"/>
    <property type="molecule type" value="Genomic_DNA"/>
</dbReference>
<dbReference type="Gene3D" id="2.60.120.620">
    <property type="entry name" value="q2cbj1_9rhob like domain"/>
    <property type="match status" value="1"/>
</dbReference>
<dbReference type="EMBL" id="CAEZZV010000157">
    <property type="protein sequence ID" value="CAB4785807.1"/>
    <property type="molecule type" value="Genomic_DNA"/>
</dbReference>
<sequence length="352" mass="39063">MSFLTDIWRSQAVSRALRRAHALVGQKRYPEAIRILTKANCHLHSSAIEILLVNLRHDSFFHHVATSSLASWPPQPDDLYADQLGIPEIDHQDFTATNVASGVFNHGSIIVRNMLTAEQVSLMRDSVIQTHAHHDKAIAGALETETAPWFVPFTPTPREGTKAIVEREWLRRTGAELAADSPRGLFNLINCLQDAGITDMVTEYLGEQPALSVRKTALRQALKDVNAEVGWHQDGAFLGQGIRTVNVWIALTDCGVDAPSMDMVPRRLTTIVPTGTEGAMFDWSVSELTARDAAGDTPPVRLQFREGDAIIFDEMNLHRTGESLGMTKDRFAVEAWFFAPSCYPLEQLPIMV</sequence>
<dbReference type="EMBL" id="CAFBNZ010000098">
    <property type="protein sequence ID" value="CAB4971378.1"/>
    <property type="molecule type" value="Genomic_DNA"/>
</dbReference>
<dbReference type="AlphaFoldDB" id="A0A6J6WUX1"/>
<accession>A0A6J6WUX1</accession>
<dbReference type="SUPFAM" id="SSF51197">
    <property type="entry name" value="Clavaminate synthase-like"/>
    <property type="match status" value="1"/>
</dbReference>
<dbReference type="PANTHER" id="PTHR20883">
    <property type="entry name" value="PHYTANOYL-COA DIOXYGENASE DOMAIN CONTAINING 1"/>
    <property type="match status" value="1"/>
</dbReference>
<evidence type="ECO:0000313" key="6">
    <source>
        <dbReference type="EMBL" id="CAB5046226.1"/>
    </source>
</evidence>
<evidence type="ECO:0000313" key="2">
    <source>
        <dbReference type="EMBL" id="CAB4591912.1"/>
    </source>
</evidence>
<protein>
    <submittedName>
        <fullName evidence="4">Unannotated protein</fullName>
    </submittedName>
</protein>
<evidence type="ECO:0000313" key="5">
    <source>
        <dbReference type="EMBL" id="CAB4971378.1"/>
    </source>
</evidence>
<dbReference type="InterPro" id="IPR008775">
    <property type="entry name" value="Phytyl_CoA_dOase-like"/>
</dbReference>
<evidence type="ECO:0000313" key="1">
    <source>
        <dbReference type="EMBL" id="CAB4543093.1"/>
    </source>
</evidence>
<dbReference type="Pfam" id="PF05721">
    <property type="entry name" value="PhyH"/>
    <property type="match status" value="1"/>
</dbReference>
<dbReference type="PANTHER" id="PTHR20883:SF48">
    <property type="entry name" value="ECTOINE DIOXYGENASE"/>
    <property type="match status" value="1"/>
</dbReference>
<dbReference type="EMBL" id="CAFBRX010000023">
    <property type="protein sequence ID" value="CAB5114498.1"/>
    <property type="molecule type" value="Genomic_DNA"/>
</dbReference>
<name>A0A6J6WUX1_9ZZZZ</name>
<dbReference type="EMBL" id="CAEZVL010000065">
    <property type="protein sequence ID" value="CAB4629196.1"/>
    <property type="molecule type" value="Genomic_DNA"/>
</dbReference>
<dbReference type="GO" id="GO:0046872">
    <property type="term" value="F:metal ion binding"/>
    <property type="evidence" value="ECO:0007669"/>
    <property type="project" value="UniProtKB-ARBA"/>
</dbReference>
<evidence type="ECO:0000313" key="3">
    <source>
        <dbReference type="EMBL" id="CAB4629196.1"/>
    </source>
</evidence>
<reference evidence="4" key="1">
    <citation type="submission" date="2020-05" db="EMBL/GenBank/DDBJ databases">
        <authorList>
            <person name="Chiriac C."/>
            <person name="Salcher M."/>
            <person name="Ghai R."/>
            <person name="Kavagutti S V."/>
        </authorList>
    </citation>
    <scope>NUCLEOTIDE SEQUENCE</scope>
</reference>
<dbReference type="EMBL" id="CAEZUK010000018">
    <property type="protein sequence ID" value="CAB4591912.1"/>
    <property type="molecule type" value="Genomic_DNA"/>
</dbReference>
<evidence type="ECO:0000313" key="7">
    <source>
        <dbReference type="EMBL" id="CAB5114498.1"/>
    </source>
</evidence>
<evidence type="ECO:0000313" key="4">
    <source>
        <dbReference type="EMBL" id="CAB4785807.1"/>
    </source>
</evidence>
<organism evidence="4">
    <name type="scientific">freshwater metagenome</name>
    <dbReference type="NCBI Taxonomy" id="449393"/>
    <lineage>
        <taxon>unclassified sequences</taxon>
        <taxon>metagenomes</taxon>
        <taxon>ecological metagenomes</taxon>
    </lineage>
</organism>
<dbReference type="EMBL" id="CAEZSL010000070">
    <property type="protein sequence ID" value="CAB4543093.1"/>
    <property type="molecule type" value="Genomic_DNA"/>
</dbReference>